<gene>
    <name evidence="3" type="ORF">TRIATDRAFT_298933</name>
</gene>
<name>G9NQB1_HYPAI</name>
<evidence type="ECO:0008006" key="5">
    <source>
        <dbReference type="Google" id="ProtNLM"/>
    </source>
</evidence>
<keyword evidence="4" id="KW-1185">Reference proteome</keyword>
<protein>
    <recommendedName>
        <fullName evidence="5">Apple domain-containing protein</fullName>
    </recommendedName>
</protein>
<comment type="caution">
    <text evidence="3">The sequence shown here is derived from an EMBL/GenBank/DDBJ whole genome shotgun (WGS) entry which is preliminary data.</text>
</comment>
<dbReference type="HOGENOM" id="CLU_061426_0_0_1"/>
<evidence type="ECO:0000256" key="2">
    <source>
        <dbReference type="SAM" id="SignalP"/>
    </source>
</evidence>
<dbReference type="AlphaFoldDB" id="G9NQB1"/>
<accession>G9NQB1</accession>
<feature type="chain" id="PRO_5003524517" description="Apple domain-containing protein" evidence="2">
    <location>
        <begin position="21"/>
        <end position="299"/>
    </location>
</feature>
<evidence type="ECO:0000313" key="3">
    <source>
        <dbReference type="EMBL" id="EHK47255.1"/>
    </source>
</evidence>
<dbReference type="OMA" id="QCAKADS"/>
<proteinExistence type="predicted"/>
<dbReference type="RefSeq" id="XP_013945426.1">
    <property type="nucleotide sequence ID" value="XM_014089951.1"/>
</dbReference>
<evidence type="ECO:0000256" key="1">
    <source>
        <dbReference type="SAM" id="MobiDB-lite"/>
    </source>
</evidence>
<keyword evidence="2" id="KW-0732">Signal</keyword>
<dbReference type="Proteomes" id="UP000005426">
    <property type="component" value="Unassembled WGS sequence"/>
</dbReference>
<feature type="region of interest" description="Disordered" evidence="1">
    <location>
        <begin position="232"/>
        <end position="252"/>
    </location>
</feature>
<evidence type="ECO:0000313" key="4">
    <source>
        <dbReference type="Proteomes" id="UP000005426"/>
    </source>
</evidence>
<feature type="signal peptide" evidence="2">
    <location>
        <begin position="1"/>
        <end position="20"/>
    </location>
</feature>
<dbReference type="eggNOG" id="ENOG502SKWH">
    <property type="taxonomic scope" value="Eukaryota"/>
</dbReference>
<dbReference type="EMBL" id="ABDG02000021">
    <property type="protein sequence ID" value="EHK47255.1"/>
    <property type="molecule type" value="Genomic_DNA"/>
</dbReference>
<dbReference type="KEGG" id="tatv:25781232"/>
<dbReference type="OrthoDB" id="3440282at2759"/>
<dbReference type="GeneID" id="25781232"/>
<reference evidence="3 4" key="1">
    <citation type="journal article" date="2011" name="Genome Biol.">
        <title>Comparative genome sequence analysis underscores mycoparasitism as the ancestral life style of Trichoderma.</title>
        <authorList>
            <person name="Kubicek C.P."/>
            <person name="Herrera-Estrella A."/>
            <person name="Seidl-Seiboth V."/>
            <person name="Martinez D.A."/>
            <person name="Druzhinina I.S."/>
            <person name="Thon M."/>
            <person name="Zeilinger S."/>
            <person name="Casas-Flores S."/>
            <person name="Horwitz B.A."/>
            <person name="Mukherjee P.K."/>
            <person name="Mukherjee M."/>
            <person name="Kredics L."/>
            <person name="Alcaraz L.D."/>
            <person name="Aerts A."/>
            <person name="Antal Z."/>
            <person name="Atanasova L."/>
            <person name="Cervantes-Badillo M.G."/>
            <person name="Challacombe J."/>
            <person name="Chertkov O."/>
            <person name="McCluskey K."/>
            <person name="Coulpier F."/>
            <person name="Deshpande N."/>
            <person name="von Doehren H."/>
            <person name="Ebbole D.J."/>
            <person name="Esquivel-Naranjo E.U."/>
            <person name="Fekete E."/>
            <person name="Flipphi M."/>
            <person name="Glaser F."/>
            <person name="Gomez-Rodriguez E.Y."/>
            <person name="Gruber S."/>
            <person name="Han C."/>
            <person name="Henrissat B."/>
            <person name="Hermosa R."/>
            <person name="Hernandez-Onate M."/>
            <person name="Karaffa L."/>
            <person name="Kosti I."/>
            <person name="Le Crom S."/>
            <person name="Lindquist E."/>
            <person name="Lucas S."/>
            <person name="Luebeck M."/>
            <person name="Luebeck P.S."/>
            <person name="Margeot A."/>
            <person name="Metz B."/>
            <person name="Misra M."/>
            <person name="Nevalainen H."/>
            <person name="Omann M."/>
            <person name="Packer N."/>
            <person name="Perrone G."/>
            <person name="Uresti-Rivera E.E."/>
            <person name="Salamov A."/>
            <person name="Schmoll M."/>
            <person name="Seiboth B."/>
            <person name="Shapiro H."/>
            <person name="Sukno S."/>
            <person name="Tamayo-Ramos J.A."/>
            <person name="Tisch D."/>
            <person name="Wiest A."/>
            <person name="Wilkinson H.H."/>
            <person name="Zhang M."/>
            <person name="Coutinho P.M."/>
            <person name="Kenerley C.M."/>
            <person name="Monte E."/>
            <person name="Baker S.E."/>
            <person name="Grigoriev I.V."/>
        </authorList>
    </citation>
    <scope>NUCLEOTIDE SEQUENCE [LARGE SCALE GENOMIC DNA]</scope>
    <source>
        <strain evidence="4">ATCC 20476 / IMI 206040</strain>
    </source>
</reference>
<organism evidence="3 4">
    <name type="scientific">Hypocrea atroviridis (strain ATCC 20476 / IMI 206040)</name>
    <name type="common">Trichoderma atroviride</name>
    <dbReference type="NCBI Taxonomy" id="452589"/>
    <lineage>
        <taxon>Eukaryota</taxon>
        <taxon>Fungi</taxon>
        <taxon>Dikarya</taxon>
        <taxon>Ascomycota</taxon>
        <taxon>Pezizomycotina</taxon>
        <taxon>Sordariomycetes</taxon>
        <taxon>Hypocreomycetidae</taxon>
        <taxon>Hypocreales</taxon>
        <taxon>Hypocreaceae</taxon>
        <taxon>Trichoderma</taxon>
    </lineage>
</organism>
<sequence>MKMTPFWASIALLRVLPVLAQTTTTPTPTATSAAPSCTASLVTSLCSYPTPGPDFAVASAGKASCWNYCNAHPPCSFVIFAAGNPYTGTGTCWVYPGESFDASAGSSDCANPYLSVYDQPVCRGGTPTSGDCAATASPSAVASVCGYPTPPDDCFSTCSASEGASDCLSQCAKADSCSYVVFNPHNPDNSPYASGSCWMYSNGTYDAGAATTCSGPPEQFVYKNACPKPSPSSSSAPARSSTGAAGTESTATGTVGSGTAVVANAALASTTSKTSASTALRFTNPLAIYVAGLLWQAIA</sequence>